<gene>
    <name evidence="1" type="ORF">MRATA1EN22A_LOCUS14575</name>
</gene>
<evidence type="ECO:0000313" key="2">
    <source>
        <dbReference type="Proteomes" id="UP001162501"/>
    </source>
</evidence>
<dbReference type="EMBL" id="OX596109">
    <property type="protein sequence ID" value="CAN0265375.1"/>
    <property type="molecule type" value="Genomic_DNA"/>
</dbReference>
<evidence type="ECO:0000313" key="1">
    <source>
        <dbReference type="EMBL" id="CAN0265375.1"/>
    </source>
</evidence>
<protein>
    <submittedName>
        <fullName evidence="1">Uncharacterized protein</fullName>
    </submittedName>
</protein>
<reference evidence="1" key="1">
    <citation type="submission" date="2023-05" db="EMBL/GenBank/DDBJ databases">
        <authorList>
            <consortium name="ELIXIR-Norway"/>
        </authorList>
    </citation>
    <scope>NUCLEOTIDE SEQUENCE</scope>
</reference>
<reference evidence="1" key="2">
    <citation type="submission" date="2025-03" db="EMBL/GenBank/DDBJ databases">
        <authorList>
            <consortium name="ELIXIR-Norway"/>
            <consortium name="Elixir Norway"/>
        </authorList>
    </citation>
    <scope>NUCLEOTIDE SEQUENCE</scope>
</reference>
<sequence length="368" mass="38971">MEFRAPVLTGPPSREEPRDHGQARAPQAFLAPRRLPDAQPGAGEQRLTGSYCFIPGQVHGKADSHLTSPLPRVCEPGSAHAPRPTSEPCTGALEGDPCLKAPLPREIRSDIQTADFGVFRIGADWTPLYSATRPIQRGPPDTSPTVQQTRGRGAQGPRNVRQQRPPQSTDAASEHHPYPLHTPADLALGDALSYGGILGECQAACTRNLKRRPYSQASRDGPQQISGRNRAGSGRNKNQGGGMLVTGECESCSQGAECKGQSTVAAAQGRRRGKHAQQSVWGSLAPRRVSAACAECPEQVVNEAATPGLAAAGPCRGCSADQELVSGRSTATAMLTAPSLLHSRDEPRAAPSVQRGAHPQMAQSPRRR</sequence>
<proteinExistence type="predicted"/>
<organism evidence="1 2">
    <name type="scientific">Rangifer tarandus platyrhynchus</name>
    <name type="common">Svalbard reindeer</name>
    <dbReference type="NCBI Taxonomy" id="3082113"/>
    <lineage>
        <taxon>Eukaryota</taxon>
        <taxon>Metazoa</taxon>
        <taxon>Chordata</taxon>
        <taxon>Craniata</taxon>
        <taxon>Vertebrata</taxon>
        <taxon>Euteleostomi</taxon>
        <taxon>Mammalia</taxon>
        <taxon>Eutheria</taxon>
        <taxon>Laurasiatheria</taxon>
        <taxon>Artiodactyla</taxon>
        <taxon>Ruminantia</taxon>
        <taxon>Pecora</taxon>
        <taxon>Cervidae</taxon>
        <taxon>Odocoileinae</taxon>
        <taxon>Rangifer</taxon>
    </lineage>
</organism>
<accession>A0AC59Z6A5</accession>
<dbReference type="Proteomes" id="UP001162501">
    <property type="component" value="Chromosome 25"/>
</dbReference>
<name>A0AC59Z6A5_RANTA</name>